<name>A0A317DTJ5_9PROT</name>
<gene>
    <name evidence="2" type="ORF">DKG74_20565</name>
</gene>
<protein>
    <recommendedName>
        <fullName evidence="4">Phage portal protein</fullName>
    </recommendedName>
</protein>
<evidence type="ECO:0000256" key="1">
    <source>
        <dbReference type="SAM" id="MobiDB-lite"/>
    </source>
</evidence>
<evidence type="ECO:0008006" key="4">
    <source>
        <dbReference type="Google" id="ProtNLM"/>
    </source>
</evidence>
<evidence type="ECO:0000313" key="2">
    <source>
        <dbReference type="EMBL" id="PWR17684.1"/>
    </source>
</evidence>
<sequence>MIRKILARIGLVRDAAPEVPAPAQRVVEARDDEAGWRPVSQSKRDLSPVTQKRMMELAHYAWEQHRVANRLIELPLAFILGDGVSIKVDDDEAQAWLDAWWGDPITRLDLNIEKRVRELALFGEQVIVTFVNPIDGHVRHGAIDPSAIAEVVTDPENSSLPIGVTIATEAGVKRTYKVILDGDDAELLRVPALVLRDGMTAGECHFWRINDLLTGCRGRSDLLSAIDLADALSQLIFGEVERAVALRSMVWDVKVTGATPDDIDELSRKMEPPAPMSIRVHNESVEWNVLSPKLESADAAGTLRSVRNEILGGASIPEHWFGGGGDVNRATAAEMDEPTYKVFRRRQLFWKAILEAEARYVLRRRLIAQGRSPRELDRPDMKPKADFPTMQAIDVSRYAQALGQVVSACAAAISAGLMTDEIAVGLIALVAGKMGIEIDAEAMLADARAASEKRRERDAFVDPAADPAEAPPPGDPGAAA</sequence>
<comment type="caution">
    <text evidence="2">The sequence shown here is derived from an EMBL/GenBank/DDBJ whole genome shotgun (WGS) entry which is preliminary data.</text>
</comment>
<organism evidence="2 3">
    <name type="scientific">Zavarzinia aquatilis</name>
    <dbReference type="NCBI Taxonomy" id="2211142"/>
    <lineage>
        <taxon>Bacteria</taxon>
        <taxon>Pseudomonadati</taxon>
        <taxon>Pseudomonadota</taxon>
        <taxon>Alphaproteobacteria</taxon>
        <taxon>Rhodospirillales</taxon>
        <taxon>Zavarziniaceae</taxon>
        <taxon>Zavarzinia</taxon>
    </lineage>
</organism>
<accession>A0A317DTJ5</accession>
<dbReference type="EMBL" id="QGLE01000021">
    <property type="protein sequence ID" value="PWR17684.1"/>
    <property type="molecule type" value="Genomic_DNA"/>
</dbReference>
<dbReference type="AlphaFoldDB" id="A0A317DTJ5"/>
<reference evidence="2 3" key="1">
    <citation type="submission" date="2018-05" db="EMBL/GenBank/DDBJ databases">
        <title>Zavarzinia sp. HR-AS.</title>
        <authorList>
            <person name="Lee Y."/>
            <person name="Jeon C.O."/>
        </authorList>
    </citation>
    <scope>NUCLEOTIDE SEQUENCE [LARGE SCALE GENOMIC DNA]</scope>
    <source>
        <strain evidence="2 3">HR-AS</strain>
    </source>
</reference>
<feature type="compositionally biased region" description="Pro residues" evidence="1">
    <location>
        <begin position="469"/>
        <end position="480"/>
    </location>
</feature>
<dbReference type="OrthoDB" id="142455at2"/>
<dbReference type="RefSeq" id="WP_109908057.1">
    <property type="nucleotide sequence ID" value="NZ_QGLE01000021.1"/>
</dbReference>
<evidence type="ECO:0000313" key="3">
    <source>
        <dbReference type="Proteomes" id="UP000245461"/>
    </source>
</evidence>
<feature type="region of interest" description="Disordered" evidence="1">
    <location>
        <begin position="454"/>
        <end position="480"/>
    </location>
</feature>
<dbReference type="Proteomes" id="UP000245461">
    <property type="component" value="Unassembled WGS sequence"/>
</dbReference>
<proteinExistence type="predicted"/>
<keyword evidence="3" id="KW-1185">Reference proteome</keyword>